<reference evidence="2" key="1">
    <citation type="journal article" date="2021" name="PeerJ">
        <title>Extensive microbial diversity within the chicken gut microbiome revealed by metagenomics and culture.</title>
        <authorList>
            <person name="Gilroy R."/>
            <person name="Ravi A."/>
            <person name="Getino M."/>
            <person name="Pursley I."/>
            <person name="Horton D.L."/>
            <person name="Alikhan N.F."/>
            <person name="Baker D."/>
            <person name="Gharbi K."/>
            <person name="Hall N."/>
            <person name="Watson M."/>
            <person name="Adriaenssens E.M."/>
            <person name="Foster-Nyarko E."/>
            <person name="Jarju S."/>
            <person name="Secka A."/>
            <person name="Antonio M."/>
            <person name="Oren A."/>
            <person name="Chaudhuri R.R."/>
            <person name="La Ragione R."/>
            <person name="Hildebrand F."/>
            <person name="Pallen M.J."/>
        </authorList>
    </citation>
    <scope>NUCLEOTIDE SEQUENCE</scope>
    <source>
        <strain evidence="2">ChiBcolR8-3208</strain>
    </source>
</reference>
<sequence length="231" mass="26049">MEEEILTGGRVTAQVVRRGEFVHRTPCKNAAFVHQVLEFLEAGGVEGVPRYRGLDQQGREVLTFLPGQVPPDLGFFTQAQCCQAVERMKAFHSCLRDFPGCPPGWTVCHNDLSPCNYVFQEGRPVGIIDWDAAAFGHPLDDLAYALWLWLDLGNEEYSYATVRQRMGVMLDAYGVAAGERPGMGERIHRQMERVAQSVFPTPQQTAATSQWARRSQTWLRGFWNSLYPGRL</sequence>
<feature type="domain" description="Aminoglycoside phosphotransferase" evidence="1">
    <location>
        <begin position="102"/>
        <end position="151"/>
    </location>
</feature>
<dbReference type="AlphaFoldDB" id="A0A9D2LZR1"/>
<dbReference type="InterPro" id="IPR011009">
    <property type="entry name" value="Kinase-like_dom_sf"/>
</dbReference>
<dbReference type="InterPro" id="IPR002575">
    <property type="entry name" value="Aminoglycoside_PTrfase"/>
</dbReference>
<name>A0A9D2LZR1_9FIRM</name>
<organism evidence="2 3">
    <name type="scientific">Candidatus Acutalibacter ornithocaccae</name>
    <dbReference type="NCBI Taxonomy" id="2838416"/>
    <lineage>
        <taxon>Bacteria</taxon>
        <taxon>Bacillati</taxon>
        <taxon>Bacillota</taxon>
        <taxon>Clostridia</taxon>
        <taxon>Eubacteriales</taxon>
        <taxon>Acutalibacteraceae</taxon>
        <taxon>Acutalibacter</taxon>
    </lineage>
</organism>
<comment type="caution">
    <text evidence="2">The sequence shown here is derived from an EMBL/GenBank/DDBJ whole genome shotgun (WGS) entry which is preliminary data.</text>
</comment>
<reference evidence="2" key="2">
    <citation type="submission" date="2021-04" db="EMBL/GenBank/DDBJ databases">
        <authorList>
            <person name="Gilroy R."/>
        </authorList>
    </citation>
    <scope>NUCLEOTIDE SEQUENCE</scope>
    <source>
        <strain evidence="2">ChiBcolR8-3208</strain>
    </source>
</reference>
<dbReference type="EMBL" id="DWXZ01000222">
    <property type="protein sequence ID" value="HJB38497.1"/>
    <property type="molecule type" value="Genomic_DNA"/>
</dbReference>
<accession>A0A9D2LZR1</accession>
<dbReference type="Gene3D" id="3.90.1200.10">
    <property type="match status" value="1"/>
</dbReference>
<dbReference type="Pfam" id="PF01636">
    <property type="entry name" value="APH"/>
    <property type="match status" value="1"/>
</dbReference>
<gene>
    <name evidence="2" type="ORF">H9942_10615</name>
</gene>
<dbReference type="Proteomes" id="UP000824214">
    <property type="component" value="Unassembled WGS sequence"/>
</dbReference>
<proteinExistence type="predicted"/>
<evidence type="ECO:0000313" key="3">
    <source>
        <dbReference type="Proteomes" id="UP000824214"/>
    </source>
</evidence>
<dbReference type="SUPFAM" id="SSF56112">
    <property type="entry name" value="Protein kinase-like (PK-like)"/>
    <property type="match status" value="1"/>
</dbReference>
<evidence type="ECO:0000259" key="1">
    <source>
        <dbReference type="Pfam" id="PF01636"/>
    </source>
</evidence>
<evidence type="ECO:0000313" key="2">
    <source>
        <dbReference type="EMBL" id="HJB38497.1"/>
    </source>
</evidence>
<protein>
    <submittedName>
        <fullName evidence="2">Phosphotransferase</fullName>
    </submittedName>
</protein>